<name>A0A8J8JX92_9BACT</name>
<evidence type="ECO:0000259" key="2">
    <source>
        <dbReference type="Pfam" id="PF13568"/>
    </source>
</evidence>
<keyword evidence="1" id="KW-0472">Membrane</keyword>
<feature type="domain" description="Outer membrane protein beta-barrel" evidence="2">
    <location>
        <begin position="322"/>
        <end position="489"/>
    </location>
</feature>
<dbReference type="AlphaFoldDB" id="A0A8J8JX92"/>
<keyword evidence="1" id="KW-1133">Transmembrane helix</keyword>
<evidence type="ECO:0000256" key="1">
    <source>
        <dbReference type="SAM" id="Phobius"/>
    </source>
</evidence>
<gene>
    <name evidence="3" type="ORF">GD597_11675</name>
</gene>
<feature type="transmembrane region" description="Helical" evidence="1">
    <location>
        <begin position="43"/>
        <end position="64"/>
    </location>
</feature>
<reference evidence="3" key="1">
    <citation type="submission" date="2019-10" db="EMBL/GenBank/DDBJ databases">
        <title>Draft genome sequence of Panacibacter sp. KCS-6.</title>
        <authorList>
            <person name="Yim K.J."/>
        </authorList>
    </citation>
    <scope>NUCLEOTIDE SEQUENCE</scope>
    <source>
        <strain evidence="3">KCS-6</strain>
    </source>
</reference>
<keyword evidence="1" id="KW-0812">Transmembrane</keyword>
<dbReference type="Pfam" id="PF13568">
    <property type="entry name" value="OMP_b-brl_2"/>
    <property type="match status" value="1"/>
</dbReference>
<dbReference type="Proteomes" id="UP000598971">
    <property type="component" value="Unassembled WGS sequence"/>
</dbReference>
<comment type="caution">
    <text evidence="3">The sequence shown here is derived from an EMBL/GenBank/DDBJ whole genome shotgun (WGS) entry which is preliminary data.</text>
</comment>
<keyword evidence="4" id="KW-1185">Reference proteome</keyword>
<protein>
    <submittedName>
        <fullName evidence="3">Outer membrane beta-barrel protein</fullName>
    </submittedName>
</protein>
<dbReference type="InterPro" id="IPR025665">
    <property type="entry name" value="Beta-barrel_OMP_2"/>
</dbReference>
<dbReference type="EMBL" id="WHPF01000007">
    <property type="protein sequence ID" value="NNV56121.1"/>
    <property type="molecule type" value="Genomic_DNA"/>
</dbReference>
<dbReference type="Gene3D" id="2.40.160.60">
    <property type="entry name" value="Outer membrane protein transport protein (OMPP1/FadL/TodX)"/>
    <property type="match status" value="1"/>
</dbReference>
<sequence>MGNRLYHNDFEKYLKDEADDFRMYPSEQLWGNIQQEIHGHQKWPALTVISIFIISALVVGTVLLKPHTEIGFNTPKSNNTTAVATLLTDHKKPKSNTKISGSAMLARFTNRAVATPLVETYKEEQSPATTVEILTSFGQITSNTITSATPIVDQTQEQLIALQNNTAASLTNVNDAAQPTLIASLNTEKANNNKLNNFVTTAYAFNRDFVNRVIEQKSNHKFYGSTHLPANFSSLLATYSAKSGGAQIDPTLNIIKMDKSERDAKERSPLSKIRGRSSKLDFQFFITPSISYRRLVDNANGELTKSYVTALPLEANYVVDVNNVIQHRPATGYEVGFTLGYNINNKFAIRSGLQFNMRQYNINAYVHSTEPASIALVNRDANNIINTVSAFRNNPGSDPVVLKNRYYEISMPIGVDWRPVNNKISWGIAAAIQPTYSFDKEPFIITSNYKNYADGSVLMRNWNVNANVETYIGYNAGKYRWQLGPQVRYQALPTMSSSYPIKEYLIDYGIKLSLIKSLR</sequence>
<organism evidence="3 4">
    <name type="scientific">Limnovirga soli</name>
    <dbReference type="NCBI Taxonomy" id="2656915"/>
    <lineage>
        <taxon>Bacteria</taxon>
        <taxon>Pseudomonadati</taxon>
        <taxon>Bacteroidota</taxon>
        <taxon>Chitinophagia</taxon>
        <taxon>Chitinophagales</taxon>
        <taxon>Chitinophagaceae</taxon>
        <taxon>Limnovirga</taxon>
    </lineage>
</organism>
<dbReference type="RefSeq" id="WP_171608056.1">
    <property type="nucleotide sequence ID" value="NZ_WHPF01000007.1"/>
</dbReference>
<proteinExistence type="predicted"/>
<evidence type="ECO:0000313" key="4">
    <source>
        <dbReference type="Proteomes" id="UP000598971"/>
    </source>
</evidence>
<accession>A0A8J8JX92</accession>
<evidence type="ECO:0000313" key="3">
    <source>
        <dbReference type="EMBL" id="NNV56121.1"/>
    </source>
</evidence>